<reference evidence="2" key="1">
    <citation type="submission" date="2020-09" db="EMBL/GenBank/DDBJ databases">
        <authorList>
            <person name="Blom J."/>
        </authorList>
    </citation>
    <scope>NUCLEOTIDE SEQUENCE</scope>
    <source>
        <strain evidence="2">No.713</strain>
    </source>
</reference>
<accession>A0A9W4DDC0</accession>
<organism evidence="2 3">
    <name type="scientific">Planktothrix pseudagardhii</name>
    <dbReference type="NCBI Taxonomy" id="132604"/>
    <lineage>
        <taxon>Bacteria</taxon>
        <taxon>Bacillati</taxon>
        <taxon>Cyanobacteriota</taxon>
        <taxon>Cyanophyceae</taxon>
        <taxon>Oscillatoriophycideae</taxon>
        <taxon>Oscillatoriales</taxon>
        <taxon>Microcoleaceae</taxon>
        <taxon>Planktothrix</taxon>
    </lineage>
</organism>
<evidence type="ECO:0000313" key="3">
    <source>
        <dbReference type="Proteomes" id="UP001153719"/>
    </source>
</evidence>
<dbReference type="KEGG" id="ppsu:NO713_04834"/>
<dbReference type="Proteomes" id="UP001153719">
    <property type="component" value="Chromosome"/>
</dbReference>
<gene>
    <name evidence="2" type="ORF">NO713_04834</name>
</gene>
<sequence length="173" mass="18381">MKITLSHLMIWLLAIGGGFTALSAITLAGGPPPGKPVQPQAAPATTPSNSNSNSNSSNAEKNNIPPQFPLPSARVGAVNGVVTLKLINNANVPIQYQVIGGTREEWLVQNSTIQVQGSPPITLTYRRQDGGLLLVQPKQTSPGVLEVQFRVTNDFNIDTRSLNITETGSVFLN</sequence>
<evidence type="ECO:0000256" key="1">
    <source>
        <dbReference type="SAM" id="MobiDB-lite"/>
    </source>
</evidence>
<proteinExistence type="predicted"/>
<protein>
    <submittedName>
        <fullName evidence="2">Uncharacterized protein</fullName>
    </submittedName>
</protein>
<name>A0A9W4DDC0_9CYAN</name>
<dbReference type="AlphaFoldDB" id="A0A9W4DDC0"/>
<feature type="region of interest" description="Disordered" evidence="1">
    <location>
        <begin position="31"/>
        <end position="68"/>
    </location>
</feature>
<feature type="compositionally biased region" description="Low complexity" evidence="1">
    <location>
        <begin position="37"/>
        <end position="58"/>
    </location>
</feature>
<dbReference type="EMBL" id="LR882967">
    <property type="protein sequence ID" value="CAD5981518.1"/>
    <property type="molecule type" value="Genomic_DNA"/>
</dbReference>
<dbReference type="RefSeq" id="WP_254174814.1">
    <property type="nucleotide sequence ID" value="NZ_LR882967.1"/>
</dbReference>
<evidence type="ECO:0000313" key="2">
    <source>
        <dbReference type="EMBL" id="CAD5981518.1"/>
    </source>
</evidence>
<keyword evidence="3" id="KW-1185">Reference proteome</keyword>